<keyword evidence="11" id="KW-0325">Glycoprotein</keyword>
<dbReference type="AlphaFoldDB" id="A0A2I4F138"/>
<evidence type="ECO:0000313" key="14">
    <source>
        <dbReference type="RefSeq" id="XP_018825359.1"/>
    </source>
</evidence>
<feature type="domain" description="Disease resistance R13L4/SHOC-2-like LRR" evidence="12">
    <location>
        <begin position="175"/>
        <end position="308"/>
    </location>
</feature>
<dbReference type="SUPFAM" id="SSF52058">
    <property type="entry name" value="L domain-like"/>
    <property type="match status" value="1"/>
</dbReference>
<keyword evidence="10" id="KW-0675">Receptor</keyword>
<evidence type="ECO:0000313" key="13">
    <source>
        <dbReference type="Proteomes" id="UP000235220"/>
    </source>
</evidence>
<keyword evidence="13" id="KW-1185">Reference proteome</keyword>
<evidence type="ECO:0000256" key="9">
    <source>
        <dbReference type="ARBA" id="ARBA00023136"/>
    </source>
</evidence>
<gene>
    <name evidence="14" type="primary">LOC108994563</name>
</gene>
<dbReference type="RefSeq" id="XP_018825359.1">
    <property type="nucleotide sequence ID" value="XM_018969814.2"/>
</dbReference>
<keyword evidence="9" id="KW-0472">Membrane</keyword>
<dbReference type="Gene3D" id="3.80.10.10">
    <property type="entry name" value="Ribonuclease Inhibitor"/>
    <property type="match status" value="3"/>
</dbReference>
<dbReference type="SMART" id="SM00369">
    <property type="entry name" value="LRR_TYP"/>
    <property type="match status" value="5"/>
</dbReference>
<dbReference type="InterPro" id="IPR003591">
    <property type="entry name" value="Leu-rich_rpt_typical-subtyp"/>
</dbReference>
<reference evidence="14" key="1">
    <citation type="submission" date="2025-08" db="UniProtKB">
        <authorList>
            <consortium name="RefSeq"/>
        </authorList>
    </citation>
    <scope>IDENTIFICATION</scope>
    <source>
        <tissue evidence="14">Leaves</tissue>
    </source>
</reference>
<dbReference type="GO" id="GO:0005886">
    <property type="term" value="C:plasma membrane"/>
    <property type="evidence" value="ECO:0000318"/>
    <property type="project" value="GO_Central"/>
</dbReference>
<keyword evidence="8" id="KW-1133">Transmembrane helix</keyword>
<dbReference type="PANTHER" id="PTHR27000:SF768">
    <property type="entry name" value="PIRIFORMOSPORA INDICA-INSENSITIVE PROTEIN 2-LIKE ISOFORM X1"/>
    <property type="match status" value="1"/>
</dbReference>
<accession>A0A2I4F138</accession>
<comment type="subcellular location">
    <subcellularLocation>
        <location evidence="1">Cell membrane</location>
    </subcellularLocation>
    <subcellularLocation>
        <location evidence="2">Membrane</location>
        <topology evidence="2">Single-pass type I membrane protein</topology>
    </subcellularLocation>
</comment>
<dbReference type="Pfam" id="PF23598">
    <property type="entry name" value="LRR_14"/>
    <property type="match status" value="1"/>
</dbReference>
<evidence type="ECO:0000256" key="5">
    <source>
        <dbReference type="ARBA" id="ARBA00022692"/>
    </source>
</evidence>
<evidence type="ECO:0000256" key="2">
    <source>
        <dbReference type="ARBA" id="ARBA00004479"/>
    </source>
</evidence>
<keyword evidence="4" id="KW-0433">Leucine-rich repeat</keyword>
<name>A0A2I4F138_JUGRE</name>
<evidence type="ECO:0000256" key="4">
    <source>
        <dbReference type="ARBA" id="ARBA00022614"/>
    </source>
</evidence>
<organism evidence="13 14">
    <name type="scientific">Juglans regia</name>
    <name type="common">English walnut</name>
    <dbReference type="NCBI Taxonomy" id="51240"/>
    <lineage>
        <taxon>Eukaryota</taxon>
        <taxon>Viridiplantae</taxon>
        <taxon>Streptophyta</taxon>
        <taxon>Embryophyta</taxon>
        <taxon>Tracheophyta</taxon>
        <taxon>Spermatophyta</taxon>
        <taxon>Magnoliopsida</taxon>
        <taxon>eudicotyledons</taxon>
        <taxon>Gunneridae</taxon>
        <taxon>Pentapetalae</taxon>
        <taxon>rosids</taxon>
        <taxon>fabids</taxon>
        <taxon>Fagales</taxon>
        <taxon>Juglandaceae</taxon>
        <taxon>Juglans</taxon>
    </lineage>
</organism>
<proteinExistence type="predicted"/>
<dbReference type="Gramene" id="Jr15_09260_p1">
    <property type="protein sequence ID" value="cds.Jr15_09260_p1"/>
    <property type="gene ID" value="Jr15_09260"/>
</dbReference>
<keyword evidence="7" id="KW-0677">Repeat</keyword>
<dbReference type="GeneID" id="108994563"/>
<evidence type="ECO:0000256" key="1">
    <source>
        <dbReference type="ARBA" id="ARBA00004236"/>
    </source>
</evidence>
<keyword evidence="5" id="KW-0812">Transmembrane</keyword>
<dbReference type="FunFam" id="3.80.10.10:FF:000299">
    <property type="entry name" value="Piriformospora indica-insensitive protein 2"/>
    <property type="match status" value="1"/>
</dbReference>
<evidence type="ECO:0000256" key="10">
    <source>
        <dbReference type="ARBA" id="ARBA00023170"/>
    </source>
</evidence>
<dbReference type="InterPro" id="IPR032675">
    <property type="entry name" value="LRR_dom_sf"/>
</dbReference>
<evidence type="ECO:0000256" key="11">
    <source>
        <dbReference type="ARBA" id="ARBA00023180"/>
    </source>
</evidence>
<dbReference type="GO" id="GO:0051707">
    <property type="term" value="P:response to other organism"/>
    <property type="evidence" value="ECO:0007669"/>
    <property type="project" value="UniProtKB-ARBA"/>
</dbReference>
<dbReference type="InterPro" id="IPR001611">
    <property type="entry name" value="Leu-rich_rpt"/>
</dbReference>
<sequence length="491" mass="54490">MAILENSISTVLQMVLGFVFVGSLFVFMCTEGQEENMTTISIAPMQKQEREALYSAIQGFVGTMWNGSDLYPDPCGWTPIQGVSCDLYDGFWYVSAVNIGPVYENSLRCSRSGAKFTHHLFMLEHLRTLSFFNCFFSPHQNPVRIPNSNWENFTNSLESLEFRSNPGLIGAIPNSIGYLKKLQSLVLLENGLTGELPPEIGNLVSLRRLVLGGNQFLGQIPASYGGLTQLLILDFSRNNLSGVLPLSFGNLTSLLKLDLSYNMLEGELPTEIGSLRNLTVLDLGRNNLSGGLTQSLGEMVSLKEMVISNNPIGGDLYGIQWQNLQNLEFLDLSYMGLTGKIPESMTEMKRLRFLGLNNNNLSGNISPGLASNLPCISSLYLNGNNLTGKLEFPEWFYRKIGKRFGVWNNPNLCHQAELMSPKSSVPYGVKSCEQETATSDRIPNAKMSTDQGKYWNQNHLIFAAPLGGSGCRLNGFMWWPFIVVYGTFVIL</sequence>
<evidence type="ECO:0000256" key="8">
    <source>
        <dbReference type="ARBA" id="ARBA00022989"/>
    </source>
</evidence>
<dbReference type="Pfam" id="PF00560">
    <property type="entry name" value="LRR_1"/>
    <property type="match status" value="2"/>
</dbReference>
<dbReference type="PANTHER" id="PTHR27000">
    <property type="entry name" value="LEUCINE-RICH REPEAT RECEPTOR-LIKE PROTEIN KINASE FAMILY PROTEIN-RELATED"/>
    <property type="match status" value="1"/>
</dbReference>
<evidence type="ECO:0000259" key="12">
    <source>
        <dbReference type="Pfam" id="PF23598"/>
    </source>
</evidence>
<dbReference type="InterPro" id="IPR055414">
    <property type="entry name" value="LRR_R13L4/SHOC2-like"/>
</dbReference>
<dbReference type="FunFam" id="3.80.10.10:FF:000375">
    <property type="entry name" value="Piriformospora indica-insensitive protein 2"/>
    <property type="match status" value="1"/>
</dbReference>
<protein>
    <submittedName>
        <fullName evidence="14">Piriformospora indica-insensitive protein 2-like</fullName>
    </submittedName>
</protein>
<dbReference type="Proteomes" id="UP000235220">
    <property type="component" value="Chromosome 15"/>
</dbReference>
<evidence type="ECO:0000256" key="6">
    <source>
        <dbReference type="ARBA" id="ARBA00022729"/>
    </source>
</evidence>
<evidence type="ECO:0000256" key="7">
    <source>
        <dbReference type="ARBA" id="ARBA00022737"/>
    </source>
</evidence>
<keyword evidence="3" id="KW-1003">Cell membrane</keyword>
<dbReference type="OrthoDB" id="676979at2759"/>
<dbReference type="KEGG" id="jre:108994563"/>
<dbReference type="GO" id="GO:0038023">
    <property type="term" value="F:signaling receptor activity"/>
    <property type="evidence" value="ECO:0000318"/>
    <property type="project" value="GO_Central"/>
</dbReference>
<keyword evidence="6" id="KW-0732">Signal</keyword>
<evidence type="ECO:0000256" key="3">
    <source>
        <dbReference type="ARBA" id="ARBA00022475"/>
    </source>
</evidence>
<dbReference type="FunCoup" id="A0A2I4F138">
    <property type="interactions" value="410"/>
</dbReference>
<dbReference type="STRING" id="51240.A0A2I4F138"/>
<dbReference type="FunFam" id="3.80.10.10:FF:000269">
    <property type="entry name" value="Piriformospora indica-insensitive protein 2"/>
    <property type="match status" value="1"/>
</dbReference>